<dbReference type="Proteomes" id="UP000006426">
    <property type="component" value="Plasmid pmppla107"/>
</dbReference>
<organism evidence="1 2">
    <name type="scientific">Pseudomonas amygdali pv. lachrymans str. M301315</name>
    <dbReference type="NCBI Taxonomy" id="629260"/>
    <lineage>
        <taxon>Bacteria</taxon>
        <taxon>Pseudomonadati</taxon>
        <taxon>Pseudomonadota</taxon>
        <taxon>Gammaproteobacteria</taxon>
        <taxon>Pseudomonadales</taxon>
        <taxon>Pseudomonadaceae</taxon>
        <taxon>Pseudomonas</taxon>
        <taxon>Pseudomonas amygdali</taxon>
    </lineage>
</organism>
<dbReference type="AlphaFoldDB" id="A0AAD0PW47"/>
<protein>
    <submittedName>
        <fullName evidence="1">Uncharacterized protein</fullName>
    </submittedName>
</protein>
<evidence type="ECO:0000313" key="2">
    <source>
        <dbReference type="Proteomes" id="UP000006426"/>
    </source>
</evidence>
<dbReference type="EMBL" id="CP031226">
    <property type="protein sequence ID" value="AXH59832.1"/>
    <property type="molecule type" value="Genomic_DNA"/>
</dbReference>
<name>A0AAD0PW47_PSEAV</name>
<gene>
    <name evidence="1" type="ORF">PLA107_031910</name>
</gene>
<dbReference type="RefSeq" id="WP_005741880.1">
    <property type="nucleotide sequence ID" value="NZ_CP031226.1"/>
</dbReference>
<accession>A0AAD0PW47</accession>
<keyword evidence="1" id="KW-0614">Plasmid</keyword>
<sequence>MSILTRLRAFLKKPANDIVLVIMLAPFPCVLLLPESRWITFGALAFAAIMGRVYGRTCWLEGYIAAKKEDEAKSSEEIAVPRD</sequence>
<reference evidence="1 2" key="1">
    <citation type="journal article" date="2011" name="PLoS Pathog.">
        <title>Dynamic evolution of pathogenicity revealed by sequencing and comparative genomics of 19 Pseudomonas syringae isolates.</title>
        <authorList>
            <person name="Baltrus D.A."/>
            <person name="Nishimura M.T."/>
            <person name="Romanchuk A."/>
            <person name="Chang J.H."/>
            <person name="Mukhtar M.S."/>
            <person name="Cherkis K."/>
            <person name="Roach J."/>
            <person name="Grant S.R."/>
            <person name="Jones C.D."/>
            <person name="Dangl J.L."/>
        </authorList>
    </citation>
    <scope>NUCLEOTIDE SEQUENCE [LARGE SCALE GENOMIC DNA]</scope>
    <source>
        <strain evidence="1 2">M301315</strain>
    </source>
</reference>
<evidence type="ECO:0000313" key="1">
    <source>
        <dbReference type="EMBL" id="AXH59832.1"/>
    </source>
</evidence>
<dbReference type="GeneID" id="39474380"/>
<geneLocation type="plasmid" evidence="2">
    <name>pmppla107</name>
</geneLocation>
<proteinExistence type="predicted"/>